<name>A0A7I7NKA3_9MYCO</name>
<dbReference type="Proteomes" id="UP000466396">
    <property type="component" value="Chromosome"/>
</dbReference>
<evidence type="ECO:0000313" key="4">
    <source>
        <dbReference type="Proteomes" id="UP000466396"/>
    </source>
</evidence>
<dbReference type="KEGG" id="mlj:MLAC_23660"/>
<dbReference type="InterPro" id="IPR008613">
    <property type="entry name" value="Excalibur_Ca-bd_domain"/>
</dbReference>
<feature type="domain" description="Excalibur calcium-binding" evidence="2">
    <location>
        <begin position="45"/>
        <end position="81"/>
    </location>
</feature>
<keyword evidence="4" id="KW-1185">Reference proteome</keyword>
<dbReference type="Pfam" id="PF05901">
    <property type="entry name" value="Excalibur"/>
    <property type="match status" value="1"/>
</dbReference>
<dbReference type="EMBL" id="AP022581">
    <property type="protein sequence ID" value="BBX97072.1"/>
    <property type="molecule type" value="Genomic_DNA"/>
</dbReference>
<sequence length="82" mass="8651">MPRAPVVAAAAAMAIWGAAFSVDPVLLADPPDINCTQFNEDGSCYWANCTQAKANGECNIRDGSAHYCPKQDRDGDGLACEC</sequence>
<dbReference type="SMART" id="SM00894">
    <property type="entry name" value="Excalibur"/>
    <property type="match status" value="1"/>
</dbReference>
<feature type="chain" id="PRO_5038765721" description="Excalibur calcium-binding domain-containing protein" evidence="1">
    <location>
        <begin position="22"/>
        <end position="82"/>
    </location>
</feature>
<evidence type="ECO:0000256" key="1">
    <source>
        <dbReference type="SAM" id="SignalP"/>
    </source>
</evidence>
<keyword evidence="1" id="KW-0732">Signal</keyword>
<accession>A0A7I7NKA3</accession>
<proteinExistence type="predicted"/>
<protein>
    <recommendedName>
        <fullName evidence="2">Excalibur calcium-binding domain-containing protein</fullName>
    </recommendedName>
</protein>
<dbReference type="AlphaFoldDB" id="A0A7I7NKA3"/>
<feature type="signal peptide" evidence="1">
    <location>
        <begin position="1"/>
        <end position="21"/>
    </location>
</feature>
<evidence type="ECO:0000259" key="2">
    <source>
        <dbReference type="SMART" id="SM00894"/>
    </source>
</evidence>
<evidence type="ECO:0000313" key="3">
    <source>
        <dbReference type="EMBL" id="BBX97072.1"/>
    </source>
</evidence>
<dbReference type="OrthoDB" id="4337778at2"/>
<gene>
    <name evidence="3" type="ORF">MLAC_23660</name>
</gene>
<dbReference type="RefSeq" id="WP_085161490.1">
    <property type="nucleotide sequence ID" value="NZ_AP022581.1"/>
</dbReference>
<reference evidence="3 4" key="1">
    <citation type="journal article" date="2019" name="Emerg. Microbes Infect.">
        <title>Comprehensive subspecies identification of 175 nontuberculous mycobacteria species based on 7547 genomic profiles.</title>
        <authorList>
            <person name="Matsumoto Y."/>
            <person name="Kinjo T."/>
            <person name="Motooka D."/>
            <person name="Nabeya D."/>
            <person name="Jung N."/>
            <person name="Uechi K."/>
            <person name="Horii T."/>
            <person name="Iida T."/>
            <person name="Fujita J."/>
            <person name="Nakamura S."/>
        </authorList>
    </citation>
    <scope>NUCLEOTIDE SEQUENCE [LARGE SCALE GENOMIC DNA]</scope>
    <source>
        <strain evidence="3 4">JCM 15657</strain>
    </source>
</reference>
<organism evidence="3 4">
    <name type="scientific">Mycobacterium lacus</name>
    <dbReference type="NCBI Taxonomy" id="169765"/>
    <lineage>
        <taxon>Bacteria</taxon>
        <taxon>Bacillati</taxon>
        <taxon>Actinomycetota</taxon>
        <taxon>Actinomycetes</taxon>
        <taxon>Mycobacteriales</taxon>
        <taxon>Mycobacteriaceae</taxon>
        <taxon>Mycobacterium</taxon>
    </lineage>
</organism>